<protein>
    <submittedName>
        <fullName evidence="3">SMC domain protein</fullName>
    </submittedName>
</protein>
<name>D2QQ04_SPILD</name>
<dbReference type="PANTHER" id="PTHR43581">
    <property type="entry name" value="ATP/GTP PHOSPHATASE"/>
    <property type="match status" value="1"/>
</dbReference>
<keyword evidence="4" id="KW-1185">Reference proteome</keyword>
<dbReference type="RefSeq" id="WP_012926288.1">
    <property type="nucleotide sequence ID" value="NC_013730.1"/>
</dbReference>
<evidence type="ECO:0000313" key="4">
    <source>
        <dbReference type="Proteomes" id="UP000002028"/>
    </source>
</evidence>
<dbReference type="EMBL" id="CP001769">
    <property type="protein sequence ID" value="ADB37737.1"/>
    <property type="molecule type" value="Genomic_DNA"/>
</dbReference>
<dbReference type="InterPro" id="IPR014592">
    <property type="entry name" value="P-loop_UCP034888"/>
</dbReference>
<accession>D2QQ04</accession>
<dbReference type="KEGG" id="sli:Slin_1691"/>
<evidence type="ECO:0000313" key="3">
    <source>
        <dbReference type="EMBL" id="ADB37737.1"/>
    </source>
</evidence>
<dbReference type="InterPro" id="IPR022532">
    <property type="entry name" value="DUF3696"/>
</dbReference>
<dbReference type="STRING" id="504472.Slin_1691"/>
<organism evidence="3 4">
    <name type="scientific">Spirosoma linguale (strain ATCC 33905 / DSM 74 / LMG 10896 / Claus 1)</name>
    <dbReference type="NCBI Taxonomy" id="504472"/>
    <lineage>
        <taxon>Bacteria</taxon>
        <taxon>Pseudomonadati</taxon>
        <taxon>Bacteroidota</taxon>
        <taxon>Cytophagia</taxon>
        <taxon>Cytophagales</taxon>
        <taxon>Cytophagaceae</taxon>
        <taxon>Spirosoma</taxon>
    </lineage>
</organism>
<dbReference type="HOGENOM" id="CLU_032548_1_1_10"/>
<evidence type="ECO:0000259" key="1">
    <source>
        <dbReference type="Pfam" id="PF12476"/>
    </source>
</evidence>
<dbReference type="Pfam" id="PF13175">
    <property type="entry name" value="AAA_15"/>
    <property type="match status" value="2"/>
</dbReference>
<dbReference type="Pfam" id="PF12476">
    <property type="entry name" value="DUF3696"/>
    <property type="match status" value="1"/>
</dbReference>
<sequence>MLINSLSLKNFKCFEELDVKFAPITLLTGANSSGKSSLINAILAVLQTRGFPYYLSLNGSYVSMGSFEDIIYGRDASKKLELQIKIQDQYILTTRWESDSHEQANFSGLEYKDEKFTTDGPNIQTGEFGWKHDIINSAIDPEKIFFELTVGQDRFDFNYISSFRLSPERTYYRQSGADFKIMKTGELYIDQIIEWEDNSSAKFQDLTNILQKLELVQSIKSSILKGGRFELNVKVHKASQAISLVDVGFGISQFLPIIVADLQLSDKSCLAISQPEIHLHPKIQAQFGNYLASQVNQTEKQYIVETHSEYLLNRIRLLLVTGELKPNQVRVLYFENDGIKSTKHDIEFATDGQIKGAPQGFFDTYGIDVMDIAMNAHE</sequence>
<dbReference type="SUPFAM" id="SSF52540">
    <property type="entry name" value="P-loop containing nucleoside triphosphate hydrolases"/>
    <property type="match status" value="1"/>
</dbReference>
<dbReference type="InterPro" id="IPR027417">
    <property type="entry name" value="P-loop_NTPase"/>
</dbReference>
<dbReference type="AlphaFoldDB" id="D2QQ04"/>
<reference evidence="3 4" key="1">
    <citation type="journal article" date="2010" name="Stand. Genomic Sci.">
        <title>Complete genome sequence of Spirosoma linguale type strain (1).</title>
        <authorList>
            <person name="Lail K."/>
            <person name="Sikorski J."/>
            <person name="Saunders E."/>
            <person name="Lapidus A."/>
            <person name="Glavina Del Rio T."/>
            <person name="Copeland A."/>
            <person name="Tice H."/>
            <person name="Cheng J.-F."/>
            <person name="Lucas S."/>
            <person name="Nolan M."/>
            <person name="Bruce D."/>
            <person name="Goodwin L."/>
            <person name="Pitluck S."/>
            <person name="Ivanova N."/>
            <person name="Mavromatis K."/>
            <person name="Ovchinnikova G."/>
            <person name="Pati A."/>
            <person name="Chen A."/>
            <person name="Palaniappan K."/>
            <person name="Land M."/>
            <person name="Hauser L."/>
            <person name="Chang Y.-J."/>
            <person name="Jeffries C.D."/>
            <person name="Chain P."/>
            <person name="Brettin T."/>
            <person name="Detter J.C."/>
            <person name="Schuetze A."/>
            <person name="Rohde M."/>
            <person name="Tindall B.J."/>
            <person name="Goeker M."/>
            <person name="Bristow J."/>
            <person name="Eisen J.A."/>
            <person name="Markowitz V."/>
            <person name="Hugenholtz P."/>
            <person name="Kyrpides N.C."/>
            <person name="Klenk H.-P."/>
            <person name="Chen F."/>
        </authorList>
    </citation>
    <scope>NUCLEOTIDE SEQUENCE [LARGE SCALE GENOMIC DNA]</scope>
    <source>
        <strain evidence="4">ATCC 33905 / DSM 74 / LMG 10896 / Claus 1</strain>
    </source>
</reference>
<dbReference type="PANTHER" id="PTHR43581:SF2">
    <property type="entry name" value="EXCINUCLEASE ATPASE SUBUNIT"/>
    <property type="match status" value="1"/>
</dbReference>
<feature type="domain" description="DUF3696" evidence="1">
    <location>
        <begin position="324"/>
        <end position="371"/>
    </location>
</feature>
<gene>
    <name evidence="3" type="ordered locus">Slin_1691</name>
</gene>
<proteinExistence type="predicted"/>
<dbReference type="Proteomes" id="UP000002028">
    <property type="component" value="Chromosome"/>
</dbReference>
<feature type="domain" description="Endonuclease GajA/Old nuclease/RecF-like AAA" evidence="2">
    <location>
        <begin position="207"/>
        <end position="311"/>
    </location>
</feature>
<dbReference type="InterPro" id="IPR051396">
    <property type="entry name" value="Bact_Antivir_Def_Nuclease"/>
</dbReference>
<dbReference type="Gene3D" id="3.40.50.300">
    <property type="entry name" value="P-loop containing nucleotide triphosphate hydrolases"/>
    <property type="match status" value="1"/>
</dbReference>
<evidence type="ECO:0000259" key="2">
    <source>
        <dbReference type="Pfam" id="PF13175"/>
    </source>
</evidence>
<dbReference type="InterPro" id="IPR041685">
    <property type="entry name" value="AAA_GajA/Old/RecF-like"/>
</dbReference>
<feature type="domain" description="Endonuclease GajA/Old nuclease/RecF-like AAA" evidence="2">
    <location>
        <begin position="1"/>
        <end position="103"/>
    </location>
</feature>
<dbReference type="PIRSF" id="PIRSF034888">
    <property type="entry name" value="P-loop_UCP034888"/>
    <property type="match status" value="1"/>
</dbReference>
<dbReference type="eggNOG" id="COG4938">
    <property type="taxonomic scope" value="Bacteria"/>
</dbReference>